<dbReference type="Proteomes" id="UP000194236">
    <property type="component" value="Unassembled WGS sequence"/>
</dbReference>
<reference evidence="2 3" key="1">
    <citation type="submission" date="2017-03" db="EMBL/GenBank/DDBJ databases">
        <title>Genome Survey of Euroglyphus maynei.</title>
        <authorList>
            <person name="Arlian L.G."/>
            <person name="Morgan M.S."/>
            <person name="Rider S.D."/>
        </authorList>
    </citation>
    <scope>NUCLEOTIDE SEQUENCE [LARGE SCALE GENOMIC DNA]</scope>
    <source>
        <strain evidence="2">Arlian Lab</strain>
        <tissue evidence="2">Whole body</tissue>
    </source>
</reference>
<feature type="region of interest" description="Disordered" evidence="1">
    <location>
        <begin position="127"/>
        <end position="146"/>
    </location>
</feature>
<feature type="compositionally biased region" description="Polar residues" evidence="1">
    <location>
        <begin position="27"/>
        <end position="42"/>
    </location>
</feature>
<evidence type="ECO:0000313" key="3">
    <source>
        <dbReference type="Proteomes" id="UP000194236"/>
    </source>
</evidence>
<gene>
    <name evidence="2" type="ORF">BLA29_011276</name>
</gene>
<sequence length="181" mass="20248">NKNVKHPTQQSSSSTTNLKSNSNTLSACISGSGSPNDPITSKTPPPLPTVPPPPLPLVLNTPEMIVVNPSTIIKTNITSLLDHNQDDDDPLYDVINMDRNHQNNGNYNCDMNNIETNDDHRSIVDNNDNYENNDDDSDHEDFHNNNFHHNDGSIIIDVERDADQQDDNGCDQHFVLYFLVK</sequence>
<organism evidence="2 3">
    <name type="scientific">Euroglyphus maynei</name>
    <name type="common">Mayne's house dust mite</name>
    <dbReference type="NCBI Taxonomy" id="6958"/>
    <lineage>
        <taxon>Eukaryota</taxon>
        <taxon>Metazoa</taxon>
        <taxon>Ecdysozoa</taxon>
        <taxon>Arthropoda</taxon>
        <taxon>Chelicerata</taxon>
        <taxon>Arachnida</taxon>
        <taxon>Acari</taxon>
        <taxon>Acariformes</taxon>
        <taxon>Sarcoptiformes</taxon>
        <taxon>Astigmata</taxon>
        <taxon>Psoroptidia</taxon>
        <taxon>Analgoidea</taxon>
        <taxon>Pyroglyphidae</taxon>
        <taxon>Pyroglyphinae</taxon>
        <taxon>Euroglyphus</taxon>
    </lineage>
</organism>
<feature type="compositionally biased region" description="Pro residues" evidence="1">
    <location>
        <begin position="43"/>
        <end position="55"/>
    </location>
</feature>
<name>A0A1Y3BEP1_EURMA</name>
<dbReference type="AlphaFoldDB" id="A0A1Y3BEP1"/>
<keyword evidence="3" id="KW-1185">Reference proteome</keyword>
<comment type="caution">
    <text evidence="2">The sequence shown here is derived from an EMBL/GenBank/DDBJ whole genome shotgun (WGS) entry which is preliminary data.</text>
</comment>
<dbReference type="EMBL" id="MUJZ01029618">
    <property type="protein sequence ID" value="OTF78076.1"/>
    <property type="molecule type" value="Genomic_DNA"/>
</dbReference>
<feature type="compositionally biased region" description="Polar residues" evidence="1">
    <location>
        <begin position="1"/>
        <end position="10"/>
    </location>
</feature>
<evidence type="ECO:0000313" key="2">
    <source>
        <dbReference type="EMBL" id="OTF78076.1"/>
    </source>
</evidence>
<accession>A0A1Y3BEP1</accession>
<feature type="compositionally biased region" description="Low complexity" evidence="1">
    <location>
        <begin position="11"/>
        <end position="26"/>
    </location>
</feature>
<evidence type="ECO:0000256" key="1">
    <source>
        <dbReference type="SAM" id="MobiDB-lite"/>
    </source>
</evidence>
<proteinExistence type="predicted"/>
<protein>
    <submittedName>
        <fullName evidence="2">Uncharacterized protein</fullName>
    </submittedName>
</protein>
<feature type="region of interest" description="Disordered" evidence="1">
    <location>
        <begin position="1"/>
        <end position="55"/>
    </location>
</feature>
<feature type="non-terminal residue" evidence="2">
    <location>
        <position position="1"/>
    </location>
</feature>